<dbReference type="GO" id="GO:0009307">
    <property type="term" value="P:DNA restriction-modification system"/>
    <property type="evidence" value="ECO:0007669"/>
    <property type="project" value="UniProtKB-UniRule"/>
</dbReference>
<proteinExistence type="inferred from homology"/>
<dbReference type="InterPro" id="IPR021191">
    <property type="entry name" value="Restrct_endonuc_II_DpnII"/>
</dbReference>
<comment type="catalytic activity">
    <reaction evidence="1">
        <text>Endonucleolytic cleavage of DNA to give specific double-stranded fragments with terminal 5'-phosphates.</text>
        <dbReference type="EC" id="3.1.21.4"/>
    </reaction>
</comment>
<evidence type="ECO:0000256" key="1">
    <source>
        <dbReference type="PIRNR" id="PIRNR016080"/>
    </source>
</evidence>
<dbReference type="PIRSF" id="PIRSF016080">
    <property type="entry name" value="Restrict_endonuc_II_DpmII"/>
    <property type="match status" value="1"/>
</dbReference>
<dbReference type="GO" id="GO:0003677">
    <property type="term" value="F:DNA binding"/>
    <property type="evidence" value="ECO:0007669"/>
    <property type="project" value="UniProtKB-UniRule"/>
</dbReference>
<dbReference type="EC" id="3.1.21.4" evidence="1"/>
<dbReference type="Gene3D" id="3.40.91.80">
    <property type="match status" value="1"/>
</dbReference>
<gene>
    <name evidence="3" type="primary">mboIR</name>
    <name evidence="3" type="ORF">NCTC12475_00671</name>
</gene>
<dbReference type="EMBL" id="UFVD01000001">
    <property type="protein sequence ID" value="SUX10474.1"/>
    <property type="molecule type" value="Genomic_DNA"/>
</dbReference>
<dbReference type="SUPFAM" id="SSF52980">
    <property type="entry name" value="Restriction endonuclease-like"/>
    <property type="match status" value="1"/>
</dbReference>
<dbReference type="Pfam" id="PF04556">
    <property type="entry name" value="DpnII"/>
    <property type="match status" value="1"/>
</dbReference>
<dbReference type="InterPro" id="IPR007637">
    <property type="entry name" value="Restrct_endonuc_II_DpnII-like"/>
</dbReference>
<dbReference type="REBASE" id="422315">
    <property type="entry name" value="Csp12475IVP"/>
</dbReference>
<reference evidence="3 4" key="1">
    <citation type="submission" date="2018-06" db="EMBL/GenBank/DDBJ databases">
        <authorList>
            <consortium name="Pathogen Informatics"/>
            <person name="Doyle S."/>
        </authorList>
    </citation>
    <scope>NUCLEOTIDE SEQUENCE [LARGE SCALE GENOMIC DNA]</scope>
    <source>
        <strain evidence="3 4">NCTC12475</strain>
    </source>
</reference>
<keyword evidence="1 3" id="KW-0255">Endonuclease</keyword>
<dbReference type="InterPro" id="IPR038365">
    <property type="entry name" value="EcoRII_C_sf"/>
</dbReference>
<name>A0A381DIE6_9BACT</name>
<dbReference type="AlphaFoldDB" id="A0A381DIE6"/>
<keyword evidence="1" id="KW-0540">Nuclease</keyword>
<sequence>MRIINEQKFEDFLNSLQKTNANLSFFVDFEKCCTNVNKISMKLHSLNYLLGKYNLKEAINELFFENKDCFSVLNLLIAVRDGNTVLINNDAEFIKLNTYFKDPNQIYEFFCQTGLSEIFINSKITNLNDYVFGIEIGLDTNARKNRGGKNFANLIGSIFKQNNLNFDSEVSTNNLNIQTTTDKKIFDFVVYADKVNYLVEVNFYNTGGSKLNEVARSYIEISKRISIYPNFRFVWITDGLGWLSAKNKLEEAYKSIEIYNLSNLNHFIEKVKSEI</sequence>
<feature type="domain" description="Restriction endonuclease type II DpnII-like" evidence="2">
    <location>
        <begin position="8"/>
        <end position="269"/>
    </location>
</feature>
<evidence type="ECO:0000259" key="2">
    <source>
        <dbReference type="Pfam" id="PF04556"/>
    </source>
</evidence>
<evidence type="ECO:0000313" key="4">
    <source>
        <dbReference type="Proteomes" id="UP000254920"/>
    </source>
</evidence>
<comment type="function">
    <text evidence="1">A P subtype restriction enzyme that recognizes the double-stranded unmethylated sequence 5'-GATC-3'.</text>
</comment>
<comment type="similarity">
    <text evidence="1">Belongs to the DpnII type II restriction endonuclease family.</text>
</comment>
<accession>A0A381DIE6</accession>
<dbReference type="GO" id="GO:0009036">
    <property type="term" value="F:type II site-specific deoxyribonuclease activity"/>
    <property type="evidence" value="ECO:0007669"/>
    <property type="project" value="UniProtKB-UniRule"/>
</dbReference>
<protein>
    <recommendedName>
        <fullName evidence="1">Type-2 restriction enzyme</fullName>
        <ecNumber evidence="1">3.1.21.4</ecNumber>
    </recommendedName>
</protein>
<organism evidence="3 4">
    <name type="scientific">Campylobacter sputorum subsp. sputorum</name>
    <dbReference type="NCBI Taxonomy" id="32024"/>
    <lineage>
        <taxon>Bacteria</taxon>
        <taxon>Pseudomonadati</taxon>
        <taxon>Campylobacterota</taxon>
        <taxon>Epsilonproteobacteria</taxon>
        <taxon>Campylobacterales</taxon>
        <taxon>Campylobacteraceae</taxon>
        <taxon>Campylobacter</taxon>
    </lineage>
</organism>
<evidence type="ECO:0000313" key="3">
    <source>
        <dbReference type="EMBL" id="SUX10474.1"/>
    </source>
</evidence>
<keyword evidence="1" id="KW-0680">Restriction system</keyword>
<keyword evidence="1 3" id="KW-0378">Hydrolase</keyword>
<keyword evidence="4" id="KW-1185">Reference proteome</keyword>
<dbReference type="InterPro" id="IPR011335">
    <property type="entry name" value="Restrct_endonuc-II-like"/>
</dbReference>
<dbReference type="Proteomes" id="UP000254920">
    <property type="component" value="Unassembled WGS sequence"/>
</dbReference>
<dbReference type="OrthoDB" id="9771872at2"/>